<dbReference type="Pfam" id="PF00072">
    <property type="entry name" value="Response_reg"/>
    <property type="match status" value="1"/>
</dbReference>
<gene>
    <name evidence="6" type="ORF">VVD49_02880</name>
</gene>
<evidence type="ECO:0000313" key="7">
    <source>
        <dbReference type="Proteomes" id="UP001331561"/>
    </source>
</evidence>
<evidence type="ECO:0000256" key="3">
    <source>
        <dbReference type="PROSITE-ProRule" id="PRU00169"/>
    </source>
</evidence>
<dbReference type="InterPro" id="IPR051015">
    <property type="entry name" value="EvgA-like"/>
</dbReference>
<keyword evidence="7" id="KW-1185">Reference proteome</keyword>
<dbReference type="SMART" id="SM00448">
    <property type="entry name" value="REC"/>
    <property type="match status" value="1"/>
</dbReference>
<sequence length="216" mass="22797">MMATLSGSALVVEDHPLYRDALMQLARTLFGDDGAIAANSAEEGLRRAANCPDLCVVLLDQGLPGINGTEAINTFRQKFPEVAVIVVSASEDRREAMSALHAGARAFVSKAVSTEVLASAIQRVLSGEMVTAEWITPTASEAASAPSAALLTPRQSEILTLLARGHSNKEICLRLDLAEATVKMHVSSIFRTLGVANRTQAVLMGRQLGLISGTDA</sequence>
<dbReference type="PRINTS" id="PR00038">
    <property type="entry name" value="HTHLUXR"/>
</dbReference>
<dbReference type="SMART" id="SM00421">
    <property type="entry name" value="HTH_LUXR"/>
    <property type="match status" value="1"/>
</dbReference>
<feature type="domain" description="Response regulatory" evidence="5">
    <location>
        <begin position="8"/>
        <end position="125"/>
    </location>
</feature>
<organism evidence="6 7">
    <name type="scientific">Uliginosibacterium silvisoli</name>
    <dbReference type="NCBI Taxonomy" id="3114758"/>
    <lineage>
        <taxon>Bacteria</taxon>
        <taxon>Pseudomonadati</taxon>
        <taxon>Pseudomonadota</taxon>
        <taxon>Betaproteobacteria</taxon>
        <taxon>Rhodocyclales</taxon>
        <taxon>Zoogloeaceae</taxon>
        <taxon>Uliginosibacterium</taxon>
    </lineage>
</organism>
<dbReference type="InterPro" id="IPR000792">
    <property type="entry name" value="Tscrpt_reg_LuxR_C"/>
</dbReference>
<comment type="caution">
    <text evidence="6">The sequence shown here is derived from an EMBL/GenBank/DDBJ whole genome shotgun (WGS) entry which is preliminary data.</text>
</comment>
<dbReference type="SUPFAM" id="SSF46894">
    <property type="entry name" value="C-terminal effector domain of the bipartite response regulators"/>
    <property type="match status" value="1"/>
</dbReference>
<keyword evidence="2" id="KW-0238">DNA-binding</keyword>
<proteinExistence type="predicted"/>
<protein>
    <submittedName>
        <fullName evidence="6">Response regulator transcription factor</fullName>
    </submittedName>
</protein>
<evidence type="ECO:0000256" key="1">
    <source>
        <dbReference type="ARBA" id="ARBA00022553"/>
    </source>
</evidence>
<dbReference type="PANTHER" id="PTHR45566:SF2">
    <property type="entry name" value="NARL SUBFAMILY"/>
    <property type="match status" value="1"/>
</dbReference>
<dbReference type="InterPro" id="IPR001789">
    <property type="entry name" value="Sig_transdc_resp-reg_receiver"/>
</dbReference>
<reference evidence="6 7" key="1">
    <citation type="submission" date="2024-01" db="EMBL/GenBank/DDBJ databases">
        <title>Uliginosibacterium soil sp. nov.</title>
        <authorList>
            <person name="Lv Y."/>
        </authorList>
    </citation>
    <scope>NUCLEOTIDE SEQUENCE [LARGE SCALE GENOMIC DNA]</scope>
    <source>
        <strain evidence="6 7">H3</strain>
    </source>
</reference>
<name>A0ABU6JYA5_9RHOO</name>
<dbReference type="InterPro" id="IPR016032">
    <property type="entry name" value="Sig_transdc_resp-reg_C-effctor"/>
</dbReference>
<accession>A0ABU6JYA5</accession>
<dbReference type="PROSITE" id="PS50110">
    <property type="entry name" value="RESPONSE_REGULATORY"/>
    <property type="match status" value="1"/>
</dbReference>
<dbReference type="InterPro" id="IPR058245">
    <property type="entry name" value="NreC/VraR/RcsB-like_REC"/>
</dbReference>
<dbReference type="SUPFAM" id="SSF52172">
    <property type="entry name" value="CheY-like"/>
    <property type="match status" value="1"/>
</dbReference>
<dbReference type="CDD" id="cd17535">
    <property type="entry name" value="REC_NarL-like"/>
    <property type="match status" value="1"/>
</dbReference>
<feature type="domain" description="HTH luxR-type" evidence="4">
    <location>
        <begin position="144"/>
        <end position="209"/>
    </location>
</feature>
<evidence type="ECO:0000313" key="6">
    <source>
        <dbReference type="EMBL" id="MEC5384648.1"/>
    </source>
</evidence>
<keyword evidence="1 3" id="KW-0597">Phosphoprotein</keyword>
<evidence type="ECO:0000256" key="2">
    <source>
        <dbReference type="ARBA" id="ARBA00023125"/>
    </source>
</evidence>
<dbReference type="PANTHER" id="PTHR45566">
    <property type="entry name" value="HTH-TYPE TRANSCRIPTIONAL REGULATOR YHJB-RELATED"/>
    <property type="match status" value="1"/>
</dbReference>
<dbReference type="Pfam" id="PF00196">
    <property type="entry name" value="GerE"/>
    <property type="match status" value="1"/>
</dbReference>
<dbReference type="CDD" id="cd06170">
    <property type="entry name" value="LuxR_C_like"/>
    <property type="match status" value="1"/>
</dbReference>
<evidence type="ECO:0000259" key="4">
    <source>
        <dbReference type="PROSITE" id="PS50043"/>
    </source>
</evidence>
<dbReference type="Gene3D" id="3.40.50.2300">
    <property type="match status" value="1"/>
</dbReference>
<evidence type="ECO:0000259" key="5">
    <source>
        <dbReference type="PROSITE" id="PS50110"/>
    </source>
</evidence>
<dbReference type="RefSeq" id="WP_327597620.1">
    <property type="nucleotide sequence ID" value="NZ_JAYXHS010000001.1"/>
</dbReference>
<dbReference type="Proteomes" id="UP001331561">
    <property type="component" value="Unassembled WGS sequence"/>
</dbReference>
<dbReference type="EMBL" id="JAYXHS010000001">
    <property type="protein sequence ID" value="MEC5384648.1"/>
    <property type="molecule type" value="Genomic_DNA"/>
</dbReference>
<dbReference type="PROSITE" id="PS50043">
    <property type="entry name" value="HTH_LUXR_2"/>
    <property type="match status" value="1"/>
</dbReference>
<dbReference type="InterPro" id="IPR011006">
    <property type="entry name" value="CheY-like_superfamily"/>
</dbReference>
<feature type="modified residue" description="4-aspartylphosphate" evidence="3">
    <location>
        <position position="60"/>
    </location>
</feature>